<dbReference type="GO" id="GO:0071973">
    <property type="term" value="P:bacterial-type flagellum-dependent cell motility"/>
    <property type="evidence" value="ECO:0007669"/>
    <property type="project" value="TreeGrafter"/>
</dbReference>
<evidence type="ECO:0000259" key="7">
    <source>
        <dbReference type="Pfam" id="PF07195"/>
    </source>
</evidence>
<comment type="subunit">
    <text evidence="2 5">Homopentamer.</text>
</comment>
<dbReference type="PANTHER" id="PTHR30288">
    <property type="entry name" value="FLAGELLAR CAP/ASSEMBLY PROTEIN FLID"/>
    <property type="match status" value="1"/>
</dbReference>
<protein>
    <recommendedName>
        <fullName evidence="5">Flagellar hook-associated protein 2</fullName>
        <shortName evidence="5">HAP2</shortName>
    </recommendedName>
    <alternativeName>
        <fullName evidence="5">Flagellar cap protein</fullName>
    </alternativeName>
</protein>
<dbReference type="GO" id="GO:0007155">
    <property type="term" value="P:cell adhesion"/>
    <property type="evidence" value="ECO:0007669"/>
    <property type="project" value="InterPro"/>
</dbReference>
<evidence type="ECO:0000256" key="5">
    <source>
        <dbReference type="RuleBase" id="RU362066"/>
    </source>
</evidence>
<dbReference type="Pfam" id="PF07195">
    <property type="entry name" value="FliD_C"/>
    <property type="match status" value="1"/>
</dbReference>
<evidence type="ECO:0000256" key="3">
    <source>
        <dbReference type="ARBA" id="ARBA00023054"/>
    </source>
</evidence>
<proteinExistence type="inferred from homology"/>
<dbReference type="OrthoDB" id="9776025at2"/>
<keyword evidence="5" id="KW-0964">Secreted</keyword>
<dbReference type="GO" id="GO:0009424">
    <property type="term" value="C:bacterial-type flagellum hook"/>
    <property type="evidence" value="ECO:0007669"/>
    <property type="project" value="UniProtKB-UniRule"/>
</dbReference>
<evidence type="ECO:0000256" key="4">
    <source>
        <dbReference type="ARBA" id="ARBA00023143"/>
    </source>
</evidence>
<keyword evidence="8" id="KW-0969">Cilium</keyword>
<keyword evidence="9" id="KW-1185">Reference proteome</keyword>
<keyword evidence="3" id="KW-0175">Coiled coil</keyword>
<keyword evidence="4 5" id="KW-0975">Bacterial flagellum</keyword>
<name>A0A7G6E495_THEFR</name>
<keyword evidence="8" id="KW-0966">Cell projection</keyword>
<dbReference type="InterPro" id="IPR010809">
    <property type="entry name" value="FliD_C"/>
</dbReference>
<accession>A0A7G6E495</accession>
<dbReference type="Proteomes" id="UP000515847">
    <property type="component" value="Chromosome"/>
</dbReference>
<evidence type="ECO:0000313" key="9">
    <source>
        <dbReference type="Proteomes" id="UP000515847"/>
    </source>
</evidence>
<evidence type="ECO:0000256" key="2">
    <source>
        <dbReference type="ARBA" id="ARBA00011255"/>
    </source>
</evidence>
<dbReference type="GO" id="GO:0009421">
    <property type="term" value="C:bacterial-type flagellum filament cap"/>
    <property type="evidence" value="ECO:0007669"/>
    <property type="project" value="InterPro"/>
</dbReference>
<dbReference type="GO" id="GO:0005576">
    <property type="term" value="C:extracellular region"/>
    <property type="evidence" value="ECO:0007669"/>
    <property type="project" value="UniProtKB-SubCell"/>
</dbReference>
<reference evidence="8 9" key="1">
    <citation type="journal article" date="2019" name="Front. Microbiol.">
        <title>Thermoanaerosceptrum fracticalcis gen. nov. sp. nov., a Novel Fumarate-Fermenting Microorganism From a Deep Fractured Carbonate Aquifer of the US Great Basin.</title>
        <authorList>
            <person name="Hamilton-Brehm S.D."/>
            <person name="Stewart L.E."/>
            <person name="Zavarin M."/>
            <person name="Caldwell M."/>
            <person name="Lawson P.A."/>
            <person name="Onstott T.C."/>
            <person name="Grzymski J."/>
            <person name="Neveux I."/>
            <person name="Lollar B.S."/>
            <person name="Russell C.E."/>
            <person name="Moser D.P."/>
        </authorList>
    </citation>
    <scope>NUCLEOTIDE SEQUENCE [LARGE SCALE GENOMIC DNA]</scope>
    <source>
        <strain evidence="8 9">DRI-13</strain>
    </source>
</reference>
<dbReference type="InterPro" id="IPR040026">
    <property type="entry name" value="FliD"/>
</dbReference>
<gene>
    <name evidence="8" type="primary">fliD</name>
    <name evidence="8" type="ORF">BR63_11605</name>
</gene>
<comment type="similarity">
    <text evidence="1 5">Belongs to the FliD family.</text>
</comment>
<sequence length="566" mass="62738">MVFRIGGLSSGLDIDKIVGDLMRAERTRLDKLEQNRQIILWRQENYHQVNKDFANFILDTKKEFGLTTTTSTGTLLNKSVSSLDWVKSTTVSDTTIAEVTARADAVKGTYTVNVKSLATNWSAASESNISVGDKGNLSTQFGLNNNDTINFTITNKDGKSVTINKTNLTNVTINDIVNEINNANLGITASYDSTIDRFFLQVNKTGAENTITITDNSTLSDGSTRFDFITGNTSLLKMKYIDNNGVSQTVLNGTYAGTNAVIDLGAATGIVQSSNQFTINGLGFNLKKVGGPITVDVATNVTSVYEKIEKFVEKYNELMDKIGTELAEERYRDYLPLTKEQKEAMSEKEIELWEEKAKSGLLKNDQIMERTLQSIRSGMYQEVSGVTGIYDQLTEIGITTEGYTSGSRGGKLVIDKDKLTKAIEDNVDSVLELLFKEPSEALKYKSESSMTSSEISQKRSESGLITRLYDNIITGMKDVINKAGTGDNSELYRSVSANILIDFVTIYGSISYLDKDVTELDGKIENMNDYLVTIEDRYWQKFTAMEKALSQMNAQSAWLAQQFSQR</sequence>
<keyword evidence="8" id="KW-0282">Flagellum</keyword>
<dbReference type="InterPro" id="IPR003481">
    <property type="entry name" value="FliD_N"/>
</dbReference>
<evidence type="ECO:0000256" key="1">
    <source>
        <dbReference type="ARBA" id="ARBA00009764"/>
    </source>
</evidence>
<dbReference type="KEGG" id="tfr:BR63_11605"/>
<dbReference type="EMBL" id="CP045798">
    <property type="protein sequence ID" value="QNB46899.1"/>
    <property type="molecule type" value="Genomic_DNA"/>
</dbReference>
<dbReference type="AlphaFoldDB" id="A0A7G6E495"/>
<comment type="function">
    <text evidence="5">Required for morphogenesis and for the elongation of the flagellar filament by facilitating polymerization of the flagellin monomers at the tip of growing filament. Forms a capping structure, which prevents flagellin subunits (transported through the central channel of the flagellum) from leaking out without polymerization at the distal end.</text>
</comment>
<feature type="domain" description="Flagellar hook-associated protein 2 C-terminal" evidence="7">
    <location>
        <begin position="257"/>
        <end position="554"/>
    </location>
</feature>
<dbReference type="PANTHER" id="PTHR30288:SF0">
    <property type="entry name" value="FLAGELLAR HOOK-ASSOCIATED PROTEIN 2"/>
    <property type="match status" value="1"/>
</dbReference>
<comment type="subcellular location">
    <subcellularLocation>
        <location evidence="5">Secreted</location>
    </subcellularLocation>
    <subcellularLocation>
        <location evidence="5">Bacterial flagellum</location>
    </subcellularLocation>
</comment>
<evidence type="ECO:0000313" key="8">
    <source>
        <dbReference type="EMBL" id="QNB46899.1"/>
    </source>
</evidence>
<evidence type="ECO:0000259" key="6">
    <source>
        <dbReference type="Pfam" id="PF02465"/>
    </source>
</evidence>
<dbReference type="RefSeq" id="WP_034420344.1">
    <property type="nucleotide sequence ID" value="NZ_CP045798.1"/>
</dbReference>
<dbReference type="Pfam" id="PF02465">
    <property type="entry name" value="FliD_N"/>
    <property type="match status" value="1"/>
</dbReference>
<organism evidence="8 9">
    <name type="scientific">Thermanaerosceptrum fracticalcis</name>
    <dbReference type="NCBI Taxonomy" id="1712410"/>
    <lineage>
        <taxon>Bacteria</taxon>
        <taxon>Bacillati</taxon>
        <taxon>Bacillota</taxon>
        <taxon>Clostridia</taxon>
        <taxon>Eubacteriales</taxon>
        <taxon>Peptococcaceae</taxon>
        <taxon>Thermanaerosceptrum</taxon>
    </lineage>
</organism>
<feature type="domain" description="Flagellar hook-associated protein 2 N-terminal" evidence="6">
    <location>
        <begin position="10"/>
        <end position="120"/>
    </location>
</feature>